<name>A0ABW3SLJ2_9BACT</name>
<protein>
    <recommendedName>
        <fullName evidence="9">Glutathione hydrolase proenzyme</fullName>
        <ecNumber evidence="9">2.3.2.2</ecNumber>
        <ecNumber evidence="9">3.4.19.13</ecNumber>
    </recommendedName>
    <component>
        <recommendedName>
            <fullName evidence="9">Glutathione hydrolase large chain</fullName>
        </recommendedName>
    </component>
    <component>
        <recommendedName>
            <fullName evidence="9">Glutathione hydrolase small chain</fullName>
        </recommendedName>
    </component>
</protein>
<dbReference type="PANTHER" id="PTHR43199:SF1">
    <property type="entry name" value="GLUTATHIONE HYDROLASE PROENZYME"/>
    <property type="match status" value="1"/>
</dbReference>
<evidence type="ECO:0000256" key="4">
    <source>
        <dbReference type="ARBA" id="ARBA00022679"/>
    </source>
</evidence>
<dbReference type="PRINTS" id="PR01210">
    <property type="entry name" value="GGTRANSPTASE"/>
</dbReference>
<keyword evidence="5 9" id="KW-0378">Hydrolase</keyword>
<dbReference type="Gene3D" id="3.60.20.40">
    <property type="match status" value="1"/>
</dbReference>
<keyword evidence="11" id="KW-1185">Reference proteome</keyword>
<evidence type="ECO:0000313" key="11">
    <source>
        <dbReference type="Proteomes" id="UP001597094"/>
    </source>
</evidence>
<keyword evidence="9" id="KW-0317">Glutathione biosynthesis</keyword>
<evidence type="ECO:0000256" key="8">
    <source>
        <dbReference type="ARBA" id="ARBA00047417"/>
    </source>
</evidence>
<evidence type="ECO:0000256" key="9">
    <source>
        <dbReference type="RuleBase" id="RU368036"/>
    </source>
</evidence>
<dbReference type="InterPro" id="IPR043138">
    <property type="entry name" value="GGT_lsub"/>
</dbReference>
<dbReference type="Pfam" id="PF01019">
    <property type="entry name" value="G_glu_transpept"/>
    <property type="match status" value="1"/>
</dbReference>
<comment type="catalytic activity">
    <reaction evidence="1 9">
        <text>an S-substituted glutathione + H2O = an S-substituted L-cysteinylglycine + L-glutamate</text>
        <dbReference type="Rhea" id="RHEA:59468"/>
        <dbReference type="ChEBI" id="CHEBI:15377"/>
        <dbReference type="ChEBI" id="CHEBI:29985"/>
        <dbReference type="ChEBI" id="CHEBI:90779"/>
        <dbReference type="ChEBI" id="CHEBI:143103"/>
        <dbReference type="EC" id="3.4.19.13"/>
    </reaction>
</comment>
<dbReference type="EC" id="2.3.2.2" evidence="9"/>
<dbReference type="SUPFAM" id="SSF56235">
    <property type="entry name" value="N-terminal nucleophile aminohydrolases (Ntn hydrolases)"/>
    <property type="match status" value="1"/>
</dbReference>
<evidence type="ECO:0000256" key="5">
    <source>
        <dbReference type="ARBA" id="ARBA00022801"/>
    </source>
</evidence>
<evidence type="ECO:0000256" key="3">
    <source>
        <dbReference type="ARBA" id="ARBA00009381"/>
    </source>
</evidence>
<dbReference type="NCBIfam" id="TIGR00066">
    <property type="entry name" value="g_glut_trans"/>
    <property type="match status" value="1"/>
</dbReference>
<comment type="pathway">
    <text evidence="9">Sulfur metabolism; glutathione metabolism.</text>
</comment>
<evidence type="ECO:0000256" key="6">
    <source>
        <dbReference type="ARBA" id="ARBA00023145"/>
    </source>
</evidence>
<reference evidence="11" key="1">
    <citation type="journal article" date="2019" name="Int. J. Syst. Evol. Microbiol.">
        <title>The Global Catalogue of Microorganisms (GCM) 10K type strain sequencing project: providing services to taxonomists for standard genome sequencing and annotation.</title>
        <authorList>
            <consortium name="The Broad Institute Genomics Platform"/>
            <consortium name="The Broad Institute Genome Sequencing Center for Infectious Disease"/>
            <person name="Wu L."/>
            <person name="Ma J."/>
        </authorList>
    </citation>
    <scope>NUCLEOTIDE SEQUENCE [LARGE SCALE GENOMIC DNA]</scope>
    <source>
        <strain evidence="11">JCM 31319</strain>
    </source>
</reference>
<comment type="caution">
    <text evidence="10">The sequence shown here is derived from an EMBL/GenBank/DDBJ whole genome shotgun (WGS) entry which is preliminary data.</text>
</comment>
<comment type="catalytic activity">
    <reaction evidence="8 9">
        <text>an N-terminal (5-L-glutamyl)-[peptide] + an alpha-amino acid = 5-L-glutamyl amino acid + an N-terminal L-alpha-aminoacyl-[peptide]</text>
        <dbReference type="Rhea" id="RHEA:23904"/>
        <dbReference type="Rhea" id="RHEA-COMP:9780"/>
        <dbReference type="Rhea" id="RHEA-COMP:9795"/>
        <dbReference type="ChEBI" id="CHEBI:77644"/>
        <dbReference type="ChEBI" id="CHEBI:78597"/>
        <dbReference type="ChEBI" id="CHEBI:78599"/>
        <dbReference type="ChEBI" id="CHEBI:78608"/>
        <dbReference type="EC" id="2.3.2.2"/>
    </reaction>
</comment>
<dbReference type="EMBL" id="JBHTLD010000034">
    <property type="protein sequence ID" value="MFD1185724.1"/>
    <property type="molecule type" value="Genomic_DNA"/>
</dbReference>
<keyword evidence="4 9" id="KW-0808">Transferase</keyword>
<dbReference type="InterPro" id="IPR043137">
    <property type="entry name" value="GGT_ssub_C"/>
</dbReference>
<sequence length="580" mass="62470">MPQHTPKVAAVKVWLLLLVLLPTLFSGCATSSKPTADVANAAARGYTADKAMVVSAHPEASRIGMEIMKKGGNAYDAAIATQFALAVAFPVAGNIGGGGFMVFRDADGKIGALDYREMAPAAASETMYQDQAGNVINGLSTDGHLAVGVPGAVDGMVKIHKKMGSMPWAELVQPAIDLARNGVVLTQKEANGLNEAKEAFIQNNKHQPYLVREKVWQAGDRLRHPDLARTLERIRDKGREGFYAGETADLFVKEMQRGGGIITHEDLKNYTSAWRQPITGNYKGYKVISMPPPSSGGVALVQLLEMVEPYELSKYGWQSAEAVQVLTEAERRVYADRAKYLGDPDFVKVPVAQLLDEMYLKQRMSSMSMAKATPSSSIEAGQLPVYESDQTTHFSIVDPAGNAVSITTTLNGGYGSKVVVEGAGFLLNNEMDDFSAKPGVPNMFGLVGGKANAIQPGKRMLSSMTPTILEKEGKLYMVVGTPGGSTIITSVFQNILNVLEHGMTMQQAVAAPRFHHQWLPDEIQHEEAAIPADVREVLRNKGYKLEPRGRFGRVDAILVLPNGKLEAGADPRGDDAAAGF</sequence>
<comment type="subunit">
    <text evidence="9">This enzyme consists of two polypeptide chains, which are synthesized in precursor form from a single polypeptide.</text>
</comment>
<accession>A0ABW3SLJ2</accession>
<dbReference type="PROSITE" id="PS00462">
    <property type="entry name" value="G_GLU_TRANSPEPTIDASE"/>
    <property type="match status" value="1"/>
</dbReference>
<dbReference type="InterPro" id="IPR029055">
    <property type="entry name" value="Ntn_hydrolases_N"/>
</dbReference>
<dbReference type="InterPro" id="IPR000101">
    <property type="entry name" value="GGT_peptidase"/>
</dbReference>
<comment type="catalytic activity">
    <reaction evidence="2 9">
        <text>glutathione + H2O = L-cysteinylglycine + L-glutamate</text>
        <dbReference type="Rhea" id="RHEA:28807"/>
        <dbReference type="ChEBI" id="CHEBI:15377"/>
        <dbReference type="ChEBI" id="CHEBI:29985"/>
        <dbReference type="ChEBI" id="CHEBI:57925"/>
        <dbReference type="ChEBI" id="CHEBI:61694"/>
        <dbReference type="EC" id="3.4.19.13"/>
    </reaction>
</comment>
<keyword evidence="6 9" id="KW-0865">Zymogen</keyword>
<evidence type="ECO:0000313" key="10">
    <source>
        <dbReference type="EMBL" id="MFD1185724.1"/>
    </source>
</evidence>
<dbReference type="Gene3D" id="1.10.246.130">
    <property type="match status" value="1"/>
</dbReference>
<evidence type="ECO:0000256" key="7">
    <source>
        <dbReference type="ARBA" id="ARBA00023315"/>
    </source>
</evidence>
<dbReference type="RefSeq" id="WP_377523853.1">
    <property type="nucleotide sequence ID" value="NZ_JBHTLD010000034.1"/>
</dbReference>
<dbReference type="InterPro" id="IPR051792">
    <property type="entry name" value="GGT_bact"/>
</dbReference>
<keyword evidence="7 9" id="KW-0012">Acyltransferase</keyword>
<dbReference type="InterPro" id="IPR055262">
    <property type="entry name" value="GGT_CS"/>
</dbReference>
<organism evidence="10 11">
    <name type="scientific">Pontibacter rugosus</name>
    <dbReference type="NCBI Taxonomy" id="1745966"/>
    <lineage>
        <taxon>Bacteria</taxon>
        <taxon>Pseudomonadati</taxon>
        <taxon>Bacteroidota</taxon>
        <taxon>Cytophagia</taxon>
        <taxon>Cytophagales</taxon>
        <taxon>Hymenobacteraceae</taxon>
        <taxon>Pontibacter</taxon>
    </lineage>
</organism>
<dbReference type="PROSITE" id="PS51257">
    <property type="entry name" value="PROKAR_LIPOPROTEIN"/>
    <property type="match status" value="1"/>
</dbReference>
<comment type="similarity">
    <text evidence="3 9">Belongs to the gamma-glutamyltransferase family.</text>
</comment>
<evidence type="ECO:0000256" key="2">
    <source>
        <dbReference type="ARBA" id="ARBA00001089"/>
    </source>
</evidence>
<dbReference type="PANTHER" id="PTHR43199">
    <property type="entry name" value="GLUTATHIONE HYDROLASE"/>
    <property type="match status" value="1"/>
</dbReference>
<gene>
    <name evidence="10" type="primary">ggt</name>
    <name evidence="10" type="ORF">ACFQ2O_05840</name>
</gene>
<dbReference type="EC" id="3.4.19.13" evidence="9"/>
<comment type="PTM">
    <text evidence="9">Cleaved by autocatalysis into a large and a small subunit.</text>
</comment>
<dbReference type="GO" id="GO:0103068">
    <property type="term" value="F:leukotriene C4 gamma-glutamyl transferase activity"/>
    <property type="evidence" value="ECO:0007669"/>
    <property type="project" value="UniProtKB-EC"/>
</dbReference>
<proteinExistence type="inferred from homology"/>
<dbReference type="Proteomes" id="UP001597094">
    <property type="component" value="Unassembled WGS sequence"/>
</dbReference>
<evidence type="ECO:0000256" key="1">
    <source>
        <dbReference type="ARBA" id="ARBA00001049"/>
    </source>
</evidence>